<evidence type="ECO:0000313" key="2">
    <source>
        <dbReference type="Proteomes" id="UP000750711"/>
    </source>
</evidence>
<dbReference type="PANTHER" id="PTHR14209">
    <property type="entry name" value="ISOAMYL ACETATE-HYDROLYZING ESTERASE 1"/>
    <property type="match status" value="1"/>
</dbReference>
<keyword evidence="2" id="KW-1185">Reference proteome</keyword>
<comment type="caution">
    <text evidence="1">The sequence shown here is derived from an EMBL/GenBank/DDBJ whole genome shotgun (WGS) entry which is preliminary data.</text>
</comment>
<dbReference type="PANTHER" id="PTHR14209:SF19">
    <property type="entry name" value="ISOAMYL ACETATE-HYDROLYZING ESTERASE 1 HOMOLOG"/>
    <property type="match status" value="1"/>
</dbReference>
<dbReference type="Proteomes" id="UP000750711">
    <property type="component" value="Unassembled WGS sequence"/>
</dbReference>
<dbReference type="SUPFAM" id="SSF52266">
    <property type="entry name" value="SGNH hydrolase"/>
    <property type="match status" value="1"/>
</dbReference>
<dbReference type="EMBL" id="JAGHQM010000077">
    <property type="protein sequence ID" value="KAH0565594.1"/>
    <property type="molecule type" value="Genomic_DNA"/>
</dbReference>
<evidence type="ECO:0008006" key="3">
    <source>
        <dbReference type="Google" id="ProtNLM"/>
    </source>
</evidence>
<sequence length="186" mass="20196">MLVPLGAAQSGRSFVPPDQFVLFGDSITQFSNSQDRGFAFASALQDGKTVWFGANDAALPGYEQHVAPEQYRRNLISIITHPVVKAQCPRIILITPPPVDEYALADSGMGGTRTAEHTKLYADITVEVGKKLGVVVLDIWTCLMDKSGWRPGNPLNGSLAASRSWAFSQFFIDGEPCSIQRDNPLG</sequence>
<dbReference type="Gene3D" id="3.40.50.1110">
    <property type="entry name" value="SGNH hydrolase"/>
    <property type="match status" value="1"/>
</dbReference>
<accession>A0A9P8LHY9</accession>
<name>A0A9P8LHY9_9PEZI</name>
<protein>
    <recommendedName>
        <fullName evidence="3">SGNH hydrolase-type esterase domain-containing protein</fullName>
    </recommendedName>
</protein>
<gene>
    <name evidence="1" type="ORF">GP486_001009</name>
</gene>
<proteinExistence type="predicted"/>
<dbReference type="InterPro" id="IPR045136">
    <property type="entry name" value="Iah1-like"/>
</dbReference>
<reference evidence="1" key="1">
    <citation type="submission" date="2021-03" db="EMBL/GenBank/DDBJ databases">
        <title>Comparative genomics and phylogenomic investigation of the class Geoglossomycetes provide insights into ecological specialization and systematics.</title>
        <authorList>
            <person name="Melie T."/>
            <person name="Pirro S."/>
            <person name="Miller A.N."/>
            <person name="Quandt A."/>
        </authorList>
    </citation>
    <scope>NUCLEOTIDE SEQUENCE</scope>
    <source>
        <strain evidence="1">CAQ_001_2017</strain>
    </source>
</reference>
<dbReference type="InterPro" id="IPR036514">
    <property type="entry name" value="SGNH_hydro_sf"/>
</dbReference>
<dbReference type="AlphaFoldDB" id="A0A9P8LHY9"/>
<evidence type="ECO:0000313" key="1">
    <source>
        <dbReference type="EMBL" id="KAH0565594.1"/>
    </source>
</evidence>
<organism evidence="1 2">
    <name type="scientific">Trichoglossum hirsutum</name>
    <dbReference type="NCBI Taxonomy" id="265104"/>
    <lineage>
        <taxon>Eukaryota</taxon>
        <taxon>Fungi</taxon>
        <taxon>Dikarya</taxon>
        <taxon>Ascomycota</taxon>
        <taxon>Pezizomycotina</taxon>
        <taxon>Geoglossomycetes</taxon>
        <taxon>Geoglossales</taxon>
        <taxon>Geoglossaceae</taxon>
        <taxon>Trichoglossum</taxon>
    </lineage>
</organism>